<evidence type="ECO:0000313" key="2">
    <source>
        <dbReference type="Proteomes" id="UP001153331"/>
    </source>
</evidence>
<comment type="caution">
    <text evidence="1">The sequence shown here is derived from an EMBL/GenBank/DDBJ whole genome shotgun (WGS) entry which is preliminary data.</text>
</comment>
<evidence type="ECO:0000313" key="1">
    <source>
        <dbReference type="EMBL" id="KAJ8112396.1"/>
    </source>
</evidence>
<organism evidence="1 2">
    <name type="scientific">Boeremia exigua</name>
    <dbReference type="NCBI Taxonomy" id="749465"/>
    <lineage>
        <taxon>Eukaryota</taxon>
        <taxon>Fungi</taxon>
        <taxon>Dikarya</taxon>
        <taxon>Ascomycota</taxon>
        <taxon>Pezizomycotina</taxon>
        <taxon>Dothideomycetes</taxon>
        <taxon>Pleosporomycetidae</taxon>
        <taxon>Pleosporales</taxon>
        <taxon>Pleosporineae</taxon>
        <taxon>Didymellaceae</taxon>
        <taxon>Boeremia</taxon>
    </lineage>
</organism>
<keyword evidence="2" id="KW-1185">Reference proteome</keyword>
<gene>
    <name evidence="1" type="ORF">OPT61_g5222</name>
</gene>
<reference evidence="1" key="1">
    <citation type="submission" date="2022-11" db="EMBL/GenBank/DDBJ databases">
        <title>Genome Sequence of Boeremia exigua.</title>
        <authorList>
            <person name="Buettner E."/>
        </authorList>
    </citation>
    <scope>NUCLEOTIDE SEQUENCE</scope>
    <source>
        <strain evidence="1">CU02</strain>
    </source>
</reference>
<sequence>MTRVRTRIRSEPPPLSRRHHGHTSSNTQRFWGDYIASRTQNGSVLAHPTERDASSQTLEQTAARLRRFAQRYPKVTKTLIAGVPLLLYLYFNHELATTKAAMPSPALDKYNPFPTWMHADPVQVLGLPAAVDLELVPSFIEINRAWNEFQEPWRSQDYKLHGFNSSTEAQQAFKRGEDAYSAFLQFSQDPYCEKNTLPLQLLRQSAGYNDSLPQFANPCRCTYPDYLFGQLAKAVISTIIQRPPPQTEADLAEFCPCTKAIAEASWASFATVVRPPPLARIASRLSSWTLDWRVHQYIRATQRDNQTIPLIHNERDVCLKGNYKGCGVAHGWVYARDLGIDTGLSACEGAVSAPALRHAPKDKAAQEAEKARQMAKNEARAYREKYLSLQQEQARLNASETLPSGPLLIHVML</sequence>
<name>A0ACC2IB09_9PLEO</name>
<protein>
    <submittedName>
        <fullName evidence="1">Uncharacterized protein</fullName>
    </submittedName>
</protein>
<proteinExistence type="predicted"/>
<accession>A0ACC2IB09</accession>
<dbReference type="EMBL" id="JAPHNI010000328">
    <property type="protein sequence ID" value="KAJ8112396.1"/>
    <property type="molecule type" value="Genomic_DNA"/>
</dbReference>
<dbReference type="Proteomes" id="UP001153331">
    <property type="component" value="Unassembled WGS sequence"/>
</dbReference>